<gene>
    <name evidence="1" type="ORF">E2636_11285</name>
</gene>
<dbReference type="RefSeq" id="WP_134210275.1">
    <property type="nucleotide sequence ID" value="NZ_CP038015.1"/>
</dbReference>
<dbReference type="OrthoDB" id="2456601at2"/>
<sequence length="118" mass="13724">MENDPLLFVHGPPVYRHVPKVSRWQEESTSIFPEPLAKAVEIDPLMWKRLLFLKTDLAKHVYKPLCFQFKDGEKICGAVDALHLQSVQIRLPEGELVAVEIQDIQEIWWRGKILPVRI</sequence>
<reference evidence="1 2" key="1">
    <citation type="submission" date="2019-03" db="EMBL/GenBank/DDBJ databases">
        <title>Complete genome sequence of Paenisporosarcina antarctica CGMCC 1.6503T.</title>
        <authorList>
            <person name="Rong J.-C."/>
            <person name="Chi N.-Y."/>
            <person name="Zhang Q.-F."/>
        </authorList>
    </citation>
    <scope>NUCLEOTIDE SEQUENCE [LARGE SCALE GENOMIC DNA]</scope>
    <source>
        <strain evidence="1 2">CGMCC 1.6503</strain>
    </source>
</reference>
<evidence type="ECO:0000313" key="2">
    <source>
        <dbReference type="Proteomes" id="UP000294292"/>
    </source>
</evidence>
<protein>
    <submittedName>
        <fullName evidence="1">Uncharacterized protein</fullName>
    </submittedName>
</protein>
<dbReference type="EMBL" id="CP038015">
    <property type="protein sequence ID" value="QBP41690.1"/>
    <property type="molecule type" value="Genomic_DNA"/>
</dbReference>
<dbReference type="AlphaFoldDB" id="A0A4P6ZYD9"/>
<dbReference type="Proteomes" id="UP000294292">
    <property type="component" value="Chromosome"/>
</dbReference>
<proteinExistence type="predicted"/>
<accession>A0A4P6ZYD9</accession>
<keyword evidence="2" id="KW-1185">Reference proteome</keyword>
<organism evidence="1 2">
    <name type="scientific">Paenisporosarcina antarctica</name>
    <dbReference type="NCBI Taxonomy" id="417367"/>
    <lineage>
        <taxon>Bacteria</taxon>
        <taxon>Bacillati</taxon>
        <taxon>Bacillota</taxon>
        <taxon>Bacilli</taxon>
        <taxon>Bacillales</taxon>
        <taxon>Caryophanaceae</taxon>
        <taxon>Paenisporosarcina</taxon>
    </lineage>
</organism>
<dbReference type="KEGG" id="panc:E2636_11285"/>
<name>A0A4P6ZYD9_9BACL</name>
<evidence type="ECO:0000313" key="1">
    <source>
        <dbReference type="EMBL" id="QBP41690.1"/>
    </source>
</evidence>